<organism evidence="1 2">
    <name type="scientific">Ilex paraguariensis</name>
    <name type="common">yerba mate</name>
    <dbReference type="NCBI Taxonomy" id="185542"/>
    <lineage>
        <taxon>Eukaryota</taxon>
        <taxon>Viridiplantae</taxon>
        <taxon>Streptophyta</taxon>
        <taxon>Embryophyta</taxon>
        <taxon>Tracheophyta</taxon>
        <taxon>Spermatophyta</taxon>
        <taxon>Magnoliopsida</taxon>
        <taxon>eudicotyledons</taxon>
        <taxon>Gunneridae</taxon>
        <taxon>Pentapetalae</taxon>
        <taxon>asterids</taxon>
        <taxon>campanulids</taxon>
        <taxon>Aquifoliales</taxon>
        <taxon>Aquifoliaceae</taxon>
        <taxon>Ilex</taxon>
    </lineage>
</organism>
<dbReference type="EMBL" id="CAUOFW020002540">
    <property type="protein sequence ID" value="CAK9154548.1"/>
    <property type="molecule type" value="Genomic_DNA"/>
</dbReference>
<dbReference type="AlphaFoldDB" id="A0ABC8SBG6"/>
<comment type="caution">
    <text evidence="1">The sequence shown here is derived from an EMBL/GenBank/DDBJ whole genome shotgun (WGS) entry which is preliminary data.</text>
</comment>
<dbReference type="Proteomes" id="UP001642360">
    <property type="component" value="Unassembled WGS sequence"/>
</dbReference>
<feature type="non-terminal residue" evidence="1">
    <location>
        <position position="1"/>
    </location>
</feature>
<proteinExistence type="predicted"/>
<protein>
    <submittedName>
        <fullName evidence="1">Uncharacterized protein</fullName>
    </submittedName>
</protein>
<keyword evidence="2" id="KW-1185">Reference proteome</keyword>
<accession>A0ABC8SBG6</accession>
<sequence length="141" mass="16357">CMSLDLPLPSTYCQENDSTTRKKDLVHREIILQKVDVQKDAEYGEWTVVKYAKKYTGKGLENTSQNKKPSRASHQLSNCPCWRRNNVHHPINFTHWHRAHMKTKISASHTKPGVKTTILVIGEGKYTATLEHIQKCKRRIY</sequence>
<evidence type="ECO:0000313" key="1">
    <source>
        <dbReference type="EMBL" id="CAK9154548.1"/>
    </source>
</evidence>
<name>A0ABC8SBG6_9AQUA</name>
<gene>
    <name evidence="1" type="ORF">ILEXP_LOCUS22878</name>
</gene>
<evidence type="ECO:0000313" key="2">
    <source>
        <dbReference type="Proteomes" id="UP001642360"/>
    </source>
</evidence>
<reference evidence="1 2" key="1">
    <citation type="submission" date="2024-02" db="EMBL/GenBank/DDBJ databases">
        <authorList>
            <person name="Vignale AGUSTIN F."/>
            <person name="Sosa J E."/>
            <person name="Modenutti C."/>
        </authorList>
    </citation>
    <scope>NUCLEOTIDE SEQUENCE [LARGE SCALE GENOMIC DNA]</scope>
</reference>